<keyword evidence="3" id="KW-1185">Reference proteome</keyword>
<dbReference type="Proteomes" id="UP000774617">
    <property type="component" value="Unassembled WGS sequence"/>
</dbReference>
<evidence type="ECO:0000313" key="3">
    <source>
        <dbReference type="Proteomes" id="UP000774617"/>
    </source>
</evidence>
<proteinExistence type="predicted"/>
<sequence length="218" mass="23779">MAVCLGGRGIRPLATLSAKGNLGDHPGTPQRCLPYSTLPYLHLPPAAARRRPLPKRTHHPMAKRVLLALRPNSNYSARAQSAPTRAPLSMRREFAAAHRPPQSMELRNRQVHAWTLVLSVSRHAARPIGDSSHLPPREAARRPLPAADSPIEPPLWKAVARLREGGMGAAVLPSGAPPKRPENLGDKHCALRNSAERVVESGSLPTRVQLTRRTESPH</sequence>
<name>A0ABQ8GAP1_9PEZI</name>
<comment type="caution">
    <text evidence="2">The sequence shown here is derived from an EMBL/GenBank/DDBJ whole genome shotgun (WGS) entry which is preliminary data.</text>
</comment>
<organism evidence="2 3">
    <name type="scientific">Macrophomina phaseolina</name>
    <dbReference type="NCBI Taxonomy" id="35725"/>
    <lineage>
        <taxon>Eukaryota</taxon>
        <taxon>Fungi</taxon>
        <taxon>Dikarya</taxon>
        <taxon>Ascomycota</taxon>
        <taxon>Pezizomycotina</taxon>
        <taxon>Dothideomycetes</taxon>
        <taxon>Dothideomycetes incertae sedis</taxon>
        <taxon>Botryosphaeriales</taxon>
        <taxon>Botryosphaeriaceae</taxon>
        <taxon>Macrophomina</taxon>
    </lineage>
</organism>
<evidence type="ECO:0000256" key="1">
    <source>
        <dbReference type="SAM" id="MobiDB-lite"/>
    </source>
</evidence>
<feature type="region of interest" description="Disordered" evidence="1">
    <location>
        <begin position="128"/>
        <end position="149"/>
    </location>
</feature>
<protein>
    <submittedName>
        <fullName evidence="2">Uncharacterized protein</fullName>
    </submittedName>
</protein>
<feature type="region of interest" description="Disordered" evidence="1">
    <location>
        <begin position="193"/>
        <end position="218"/>
    </location>
</feature>
<reference evidence="2 3" key="1">
    <citation type="journal article" date="2021" name="Nat. Commun.">
        <title>Genetic determinants of endophytism in the Arabidopsis root mycobiome.</title>
        <authorList>
            <person name="Mesny F."/>
            <person name="Miyauchi S."/>
            <person name="Thiergart T."/>
            <person name="Pickel B."/>
            <person name="Atanasova L."/>
            <person name="Karlsson M."/>
            <person name="Huettel B."/>
            <person name="Barry K.W."/>
            <person name="Haridas S."/>
            <person name="Chen C."/>
            <person name="Bauer D."/>
            <person name="Andreopoulos W."/>
            <person name="Pangilinan J."/>
            <person name="LaButti K."/>
            <person name="Riley R."/>
            <person name="Lipzen A."/>
            <person name="Clum A."/>
            <person name="Drula E."/>
            <person name="Henrissat B."/>
            <person name="Kohler A."/>
            <person name="Grigoriev I.V."/>
            <person name="Martin F.M."/>
            <person name="Hacquard S."/>
        </authorList>
    </citation>
    <scope>NUCLEOTIDE SEQUENCE [LARGE SCALE GENOMIC DNA]</scope>
    <source>
        <strain evidence="2 3">MPI-SDFR-AT-0080</strain>
    </source>
</reference>
<accession>A0ABQ8GAP1</accession>
<gene>
    <name evidence="2" type="ORF">B0J12DRAFT_122663</name>
</gene>
<dbReference type="EMBL" id="JAGTJR010000016">
    <property type="protein sequence ID" value="KAH7047443.1"/>
    <property type="molecule type" value="Genomic_DNA"/>
</dbReference>
<evidence type="ECO:0000313" key="2">
    <source>
        <dbReference type="EMBL" id="KAH7047443.1"/>
    </source>
</evidence>